<keyword evidence="4" id="KW-1185">Reference proteome</keyword>
<dbReference type="Pfam" id="PF09849">
    <property type="entry name" value="DUF2076"/>
    <property type="match status" value="1"/>
</dbReference>
<dbReference type="VEuPathDB" id="VectorBase:ADAR2_001863"/>
<evidence type="ECO:0000313" key="4">
    <source>
        <dbReference type="Proteomes" id="UP000000673"/>
    </source>
</evidence>
<dbReference type="eggNOG" id="KOG4090">
    <property type="taxonomic scope" value="Eukaryota"/>
</dbReference>
<organism evidence="2">
    <name type="scientific">Anopheles darlingi</name>
    <name type="common">Mosquito</name>
    <dbReference type="NCBI Taxonomy" id="43151"/>
    <lineage>
        <taxon>Eukaryota</taxon>
        <taxon>Metazoa</taxon>
        <taxon>Ecdysozoa</taxon>
        <taxon>Arthropoda</taxon>
        <taxon>Hexapoda</taxon>
        <taxon>Insecta</taxon>
        <taxon>Pterygota</taxon>
        <taxon>Neoptera</taxon>
        <taxon>Endopterygota</taxon>
        <taxon>Diptera</taxon>
        <taxon>Nematocera</taxon>
        <taxon>Culicoidea</taxon>
        <taxon>Culicidae</taxon>
        <taxon>Anophelinae</taxon>
        <taxon>Anopheles</taxon>
    </lineage>
</organism>
<protein>
    <recommendedName>
        <fullName evidence="5">CHCH domain-containing protein</fullName>
    </recommendedName>
</protein>
<dbReference type="InterPro" id="IPR018648">
    <property type="entry name" value="DUF2076"/>
</dbReference>
<reference evidence="3" key="4">
    <citation type="submission" date="2015-06" db="UniProtKB">
        <authorList>
            <consortium name="EnsemblMetazoa"/>
        </authorList>
    </citation>
    <scope>IDENTIFICATION</scope>
</reference>
<accession>W5J5F6</accession>
<gene>
    <name evidence="2" type="ORF">AND_009193</name>
</gene>
<dbReference type="InterPro" id="IPR055304">
    <property type="entry name" value="CHCHD2/10-like"/>
</dbReference>
<dbReference type="Proteomes" id="UP000000673">
    <property type="component" value="Unassembled WGS sequence"/>
</dbReference>
<proteinExistence type="predicted"/>
<reference evidence="2" key="2">
    <citation type="submission" date="2010-05" db="EMBL/GenBank/DDBJ databases">
        <authorList>
            <person name="Almeida L.G."/>
            <person name="Nicolas M.F."/>
            <person name="Souza R.C."/>
            <person name="Vasconcelos A.T.R."/>
        </authorList>
    </citation>
    <scope>NUCLEOTIDE SEQUENCE</scope>
</reference>
<dbReference type="EMBL" id="ADMH02002097">
    <property type="protein sequence ID" value="ETN59221.1"/>
    <property type="molecule type" value="Genomic_DNA"/>
</dbReference>
<feature type="compositionally biased region" description="Low complexity" evidence="1">
    <location>
        <begin position="7"/>
        <end position="31"/>
    </location>
</feature>
<dbReference type="GO" id="GO:0005634">
    <property type="term" value="C:nucleus"/>
    <property type="evidence" value="ECO:0007669"/>
    <property type="project" value="TreeGrafter"/>
</dbReference>
<evidence type="ECO:0000313" key="2">
    <source>
        <dbReference type="EMBL" id="ETN59221.1"/>
    </source>
</evidence>
<feature type="region of interest" description="Disordered" evidence="1">
    <location>
        <begin position="1"/>
        <end position="51"/>
    </location>
</feature>
<dbReference type="EnsemblMetazoa" id="ADAC009193-RA">
    <property type="protein sequence ID" value="ADAC009193-PA"/>
    <property type="gene ID" value="ADAC009193"/>
</dbReference>
<dbReference type="STRING" id="43151.W5J5F6"/>
<dbReference type="GO" id="GO:0005739">
    <property type="term" value="C:mitochondrion"/>
    <property type="evidence" value="ECO:0007669"/>
    <property type="project" value="TreeGrafter"/>
</dbReference>
<dbReference type="PANTHER" id="PTHR13523">
    <property type="entry name" value="COILED-COIL-HELIX-COILED-COIL-HELIX DOMAIN CONTAINING 2/NUR77"/>
    <property type="match status" value="1"/>
</dbReference>
<evidence type="ECO:0008006" key="5">
    <source>
        <dbReference type="Google" id="ProtNLM"/>
    </source>
</evidence>
<reference evidence="2" key="3">
    <citation type="journal article" date="2013" name="Nucleic Acids Res.">
        <title>The genome of Anopheles darlingi, the main neotropical malaria vector.</title>
        <authorList>
            <person name="Marinotti O."/>
            <person name="Cerqueira G.C."/>
            <person name="de Almeida L.G."/>
            <person name="Ferro M.I."/>
            <person name="Loreto E.L."/>
            <person name="Zaha A."/>
            <person name="Teixeira S.M."/>
            <person name="Wespiser A.R."/>
            <person name="Almeida E Silva A."/>
            <person name="Schlindwein A.D."/>
            <person name="Pacheco A.C."/>
            <person name="Silva A.L."/>
            <person name="Graveley B.R."/>
            <person name="Walenz B.P."/>
            <person name="Lima Bde A."/>
            <person name="Ribeiro C.A."/>
            <person name="Nunes-Silva C.G."/>
            <person name="de Carvalho C.R."/>
            <person name="Soares C.M."/>
            <person name="de Menezes C.B."/>
            <person name="Matiolli C."/>
            <person name="Caffrey D."/>
            <person name="Araujo D.A."/>
            <person name="de Oliveira D.M."/>
            <person name="Golenbock D."/>
            <person name="Grisard E.C."/>
            <person name="Fantinatti-Garboggini F."/>
            <person name="de Carvalho F.M."/>
            <person name="Barcellos F.G."/>
            <person name="Prosdocimi F."/>
            <person name="May G."/>
            <person name="Azevedo Junior G.M."/>
            <person name="Guimaraes G.M."/>
            <person name="Goldman G.H."/>
            <person name="Padilha I.Q."/>
            <person name="Batista Jda S."/>
            <person name="Ferro J.A."/>
            <person name="Ribeiro J.M."/>
            <person name="Fietto J.L."/>
            <person name="Dabbas K.M."/>
            <person name="Cerdeira L."/>
            <person name="Agnez-Lima L.F."/>
            <person name="Brocchi M."/>
            <person name="de Carvalho M.O."/>
            <person name="Teixeira Mde M."/>
            <person name="Diniz Maia Mde M."/>
            <person name="Goldman M.H."/>
            <person name="Cruz Schneider M.P."/>
            <person name="Felipe M.S."/>
            <person name="Hungria M."/>
            <person name="Nicolas M.F."/>
            <person name="Pereira M."/>
            <person name="Montes M.A."/>
            <person name="Cantao M.E."/>
            <person name="Vincentz M."/>
            <person name="Rafael M.S."/>
            <person name="Silverman N."/>
            <person name="Stoco P.H."/>
            <person name="Souza R.C."/>
            <person name="Vicentini R."/>
            <person name="Gazzinelli R.T."/>
            <person name="Neves Rde O."/>
            <person name="Silva R."/>
            <person name="Astolfi-Filho S."/>
            <person name="Maciel T.E."/>
            <person name="Urmenyi T.P."/>
            <person name="Tadei W.P."/>
            <person name="Camargo E.P."/>
            <person name="de Vasconcelos A.T."/>
        </authorList>
    </citation>
    <scope>NUCLEOTIDE SEQUENCE</scope>
</reference>
<reference evidence="2 4" key="1">
    <citation type="journal article" date="2010" name="BMC Genomics">
        <title>Combination of measures distinguishes pre-miRNAs from other stem-loops in the genome of the newly sequenced Anopheles darlingi.</title>
        <authorList>
            <person name="Mendes N.D."/>
            <person name="Freitas A.T."/>
            <person name="Vasconcelos A.T."/>
            <person name="Sagot M.F."/>
        </authorList>
    </citation>
    <scope>NUCLEOTIDE SEQUENCE</scope>
</reference>
<evidence type="ECO:0000313" key="3">
    <source>
        <dbReference type="EnsemblMetazoa" id="ADAC009193-PA"/>
    </source>
</evidence>
<dbReference type="HOGENOM" id="CLU_093520_2_1_1"/>
<dbReference type="GO" id="GO:0007005">
    <property type="term" value="P:mitochondrion organization"/>
    <property type="evidence" value="ECO:0007669"/>
    <property type="project" value="InterPro"/>
</dbReference>
<dbReference type="AlphaFoldDB" id="W5J5F6"/>
<name>W5J5F6_ANODA</name>
<dbReference type="PANTHER" id="PTHR13523:SF2">
    <property type="entry name" value="COILED-COIL-HELIX-COILED-COIL-HELIX DOMAIN CONTAINING 2, ISOFORM A-RELATED"/>
    <property type="match status" value="1"/>
</dbReference>
<evidence type="ECO:0000256" key="1">
    <source>
        <dbReference type="SAM" id="MobiDB-lite"/>
    </source>
</evidence>
<dbReference type="VEuPathDB" id="VectorBase:ADAC009193"/>
<sequence length="162" mass="17476">MPRRQSRPGSSSRDTNRTSSPKPTNTSNSSPAQPHTAEQSKEAPKLTNLPAPGSGMFAQMAATAGGVAIGSVLGRALGGLFERSGTETQKEENAESIEAKVHTDARGKVAVNEHELASDDCNWEIKQFLACIDEQRDAKLCEGFKEAMHQCKLKKSLEITKH</sequence>
<dbReference type="OMA" id="EDGPCAY"/>